<dbReference type="Proteomes" id="UP000050416">
    <property type="component" value="Unassembled WGS sequence"/>
</dbReference>
<evidence type="ECO:0000256" key="1">
    <source>
        <dbReference type="ARBA" id="ARBA00004496"/>
    </source>
</evidence>
<dbReference type="PANTHER" id="PTHR38603:SF1">
    <property type="entry name" value="CHAPERONE NAPD"/>
    <property type="match status" value="1"/>
</dbReference>
<dbReference type="GO" id="GO:0005048">
    <property type="term" value="F:signal sequence binding"/>
    <property type="evidence" value="ECO:0007669"/>
    <property type="project" value="UniProtKB-UniRule"/>
</dbReference>
<dbReference type="EMBL" id="LJZQ01000022">
    <property type="protein sequence ID" value="KPQ27841.1"/>
    <property type="molecule type" value="Genomic_DNA"/>
</dbReference>
<reference evidence="5 6" key="1">
    <citation type="submission" date="2015-09" db="EMBL/GenBank/DDBJ databases">
        <title>Identification and resolution of microdiversity through metagenomic sequencing of parallel consortia.</title>
        <authorList>
            <person name="Nelson W.C."/>
            <person name="Romine M.F."/>
            <person name="Lindemann S.R."/>
        </authorList>
    </citation>
    <scope>NUCLEOTIDE SEQUENCE [LARGE SCALE GENOMIC DNA]</scope>
    <source>
        <strain evidence="5">HL-55</strain>
    </source>
</reference>
<dbReference type="PATRIC" id="fig|1305731.5.peg.1117"/>
<comment type="function">
    <text evidence="4">Chaperone for NapA, the catalytic subunit of the periplasmic nitrate reductase. It binds directly and specifically to the twin-arginine signal peptide of NapA, preventing premature interaction with the Tat translocase and premature export.</text>
</comment>
<comment type="similarity">
    <text evidence="4">Belongs to the NapD family.</text>
</comment>
<sequence>MHDQTSDEIHVASFLVHVRPGQLAELTDVLAATPGLEEGTQDPSGKLVVLAEGTCHQNLMEAMELIESIAGVLDCILVYHEVMSAQEANQQLIPTGQLQTAQQEVLS</sequence>
<dbReference type="InterPro" id="IPR005623">
    <property type="entry name" value="Chaperone_NapD_NO3_reduct"/>
</dbReference>
<name>A0A0P7Z6Y1_9GAMM</name>
<dbReference type="STRING" id="1305731.GCA_000934705_02004"/>
<comment type="caution">
    <text evidence="5">The sequence shown here is derived from an EMBL/GenBank/DDBJ whole genome shotgun (WGS) entry which is preliminary data.</text>
</comment>
<accession>A0A0P7Z6Y1</accession>
<evidence type="ECO:0000313" key="6">
    <source>
        <dbReference type="Proteomes" id="UP000050416"/>
    </source>
</evidence>
<dbReference type="GO" id="GO:0051224">
    <property type="term" value="P:negative regulation of protein transport"/>
    <property type="evidence" value="ECO:0007669"/>
    <property type="project" value="UniProtKB-UniRule"/>
</dbReference>
<evidence type="ECO:0000256" key="4">
    <source>
        <dbReference type="HAMAP-Rule" id="MF_02200"/>
    </source>
</evidence>
<dbReference type="AlphaFoldDB" id="A0A0P7Z6Y1"/>
<evidence type="ECO:0000256" key="3">
    <source>
        <dbReference type="ARBA" id="ARBA00023186"/>
    </source>
</evidence>
<dbReference type="Gene3D" id="3.30.70.920">
    <property type="match status" value="1"/>
</dbReference>
<gene>
    <name evidence="4" type="primary">napD</name>
    <name evidence="5" type="ORF">HLUCCX14_13205</name>
</gene>
<evidence type="ECO:0000256" key="2">
    <source>
        <dbReference type="ARBA" id="ARBA00022490"/>
    </source>
</evidence>
<keyword evidence="2 4" id="KW-0963">Cytoplasm</keyword>
<keyword evidence="3 4" id="KW-0143">Chaperone</keyword>
<dbReference type="PANTHER" id="PTHR38603">
    <property type="entry name" value="CHAPERONE NAPD"/>
    <property type="match status" value="1"/>
</dbReference>
<dbReference type="GO" id="GO:0005737">
    <property type="term" value="C:cytoplasm"/>
    <property type="evidence" value="ECO:0007669"/>
    <property type="project" value="UniProtKB-SubCell"/>
</dbReference>
<comment type="subunit">
    <text evidence="4">Interacts with the cytoplasmic NapA precursor.</text>
</comment>
<dbReference type="Pfam" id="PF03927">
    <property type="entry name" value="NapD"/>
    <property type="match status" value="1"/>
</dbReference>
<organism evidence="5 6">
    <name type="scientific">Marinobacter excellens HL-55</name>
    <dbReference type="NCBI Taxonomy" id="1305731"/>
    <lineage>
        <taxon>Bacteria</taxon>
        <taxon>Pseudomonadati</taxon>
        <taxon>Pseudomonadota</taxon>
        <taxon>Gammaproteobacteria</taxon>
        <taxon>Pseudomonadales</taxon>
        <taxon>Marinobacteraceae</taxon>
        <taxon>Marinobacter</taxon>
    </lineage>
</organism>
<proteinExistence type="inferred from homology"/>
<protein>
    <recommendedName>
        <fullName evidence="4">Chaperone NapD</fullName>
    </recommendedName>
    <alternativeName>
        <fullName evidence="4">NapA signal peptide-binding chaperone NapD</fullName>
    </alternativeName>
</protein>
<evidence type="ECO:0000313" key="5">
    <source>
        <dbReference type="EMBL" id="KPQ27841.1"/>
    </source>
</evidence>
<comment type="subcellular location">
    <subcellularLocation>
        <location evidence="1 4">Cytoplasm</location>
    </subcellularLocation>
</comment>
<dbReference type="HAMAP" id="MF_02200">
    <property type="entry name" value="NapD"/>
    <property type="match status" value="1"/>
</dbReference>